<gene>
    <name evidence="3" type="primary">POLX_2827</name>
    <name evidence="3" type="ORF">CK203_015758</name>
</gene>
<organism evidence="3 4">
    <name type="scientific">Vitis vinifera</name>
    <name type="common">Grape</name>
    <dbReference type="NCBI Taxonomy" id="29760"/>
    <lineage>
        <taxon>Eukaryota</taxon>
        <taxon>Viridiplantae</taxon>
        <taxon>Streptophyta</taxon>
        <taxon>Embryophyta</taxon>
        <taxon>Tracheophyta</taxon>
        <taxon>Spermatophyta</taxon>
        <taxon>Magnoliopsida</taxon>
        <taxon>eudicotyledons</taxon>
        <taxon>Gunneridae</taxon>
        <taxon>Pentapetalae</taxon>
        <taxon>rosids</taxon>
        <taxon>Vitales</taxon>
        <taxon>Vitaceae</taxon>
        <taxon>Viteae</taxon>
        <taxon>Vitis</taxon>
    </lineage>
</organism>
<evidence type="ECO:0000256" key="1">
    <source>
        <dbReference type="SAM" id="MobiDB-lite"/>
    </source>
</evidence>
<proteinExistence type="predicted"/>
<feature type="compositionally biased region" description="Basic and acidic residues" evidence="1">
    <location>
        <begin position="270"/>
        <end position="286"/>
    </location>
</feature>
<feature type="compositionally biased region" description="Polar residues" evidence="1">
    <location>
        <begin position="287"/>
        <end position="312"/>
    </location>
</feature>
<dbReference type="InterPro" id="IPR013103">
    <property type="entry name" value="RVT_2"/>
</dbReference>
<dbReference type="Proteomes" id="UP000288805">
    <property type="component" value="Unassembled WGS sequence"/>
</dbReference>
<evidence type="ECO:0000313" key="4">
    <source>
        <dbReference type="Proteomes" id="UP000288805"/>
    </source>
</evidence>
<dbReference type="EMBL" id="QGNW01000030">
    <property type="protein sequence ID" value="RVX11539.1"/>
    <property type="molecule type" value="Genomic_DNA"/>
</dbReference>
<dbReference type="AlphaFoldDB" id="A0A438JRH0"/>
<evidence type="ECO:0000259" key="2">
    <source>
        <dbReference type="Pfam" id="PF07727"/>
    </source>
</evidence>
<sequence>MEDWLEVGRAIASILDMNGMVSITPFSIFKELFFMDSIEKACWLQELGRVSVKRGLAITLRRLSLRANTKELSLGCLLEGVEASFETKSCESGANDGRREVGSSSWRVNQMGARRFIFCFVIMANAKWLALIFLEGRGLHGGWSILTKKLRSLGVVLATKARIWACWEMRSSSNLGRVRSKVGKRSSSLSGWEREHTIKEYQFWKTEITTSSLQTLDSHIPQSHIPRSQSPPMIESLDTMVEPPRTRPHSIHSQPANNNDFIVYYRKKTQKETEQRTYPEQVHEAEPNSNHSEISPSNTNSDPVTNELQNDSLNLPIAKRKGKAVVGEEIRALEKNGTWEIMELPKGKNPVGCKWIFTIKYKANASVDRFNAHLVGKGFTQTYGIDYQETFAPIAKLNTIWVLLSLDVNLDWSLHQLGVQNAFLNGYLEEEMYMEIPSSIETRSNINKVYRLKKSLYVSKSLRPLDLTDLQKL</sequence>
<name>A0A438JRH0_VITVI</name>
<comment type="caution">
    <text evidence="3">The sequence shown here is derived from an EMBL/GenBank/DDBJ whole genome shotgun (WGS) entry which is preliminary data.</text>
</comment>
<reference evidence="3 4" key="1">
    <citation type="journal article" date="2018" name="PLoS Genet.">
        <title>Population sequencing reveals clonal diversity and ancestral inbreeding in the grapevine cultivar Chardonnay.</title>
        <authorList>
            <person name="Roach M.J."/>
            <person name="Johnson D.L."/>
            <person name="Bohlmann J."/>
            <person name="van Vuuren H.J."/>
            <person name="Jones S.J."/>
            <person name="Pretorius I.S."/>
            <person name="Schmidt S.A."/>
            <person name="Borneman A.R."/>
        </authorList>
    </citation>
    <scope>NUCLEOTIDE SEQUENCE [LARGE SCALE GENOMIC DNA]</scope>
    <source>
        <strain evidence="4">cv. Chardonnay</strain>
        <tissue evidence="3">Leaf</tissue>
    </source>
</reference>
<accession>A0A438JRH0</accession>
<evidence type="ECO:0000313" key="3">
    <source>
        <dbReference type="EMBL" id="RVX11539.1"/>
    </source>
</evidence>
<feature type="domain" description="Reverse transcriptase Ty1/copia-type" evidence="2">
    <location>
        <begin position="336"/>
        <end position="458"/>
    </location>
</feature>
<protein>
    <submittedName>
        <fullName evidence="3">Retrovirus-related Pol polyprotein from transposon TNT 1-94</fullName>
    </submittedName>
</protein>
<dbReference type="Pfam" id="PF07727">
    <property type="entry name" value="RVT_2"/>
    <property type="match status" value="1"/>
</dbReference>
<feature type="region of interest" description="Disordered" evidence="1">
    <location>
        <begin position="269"/>
        <end position="312"/>
    </location>
</feature>